<sequence length="337" mass="37274">MDGSEIVVEGPWYSLRSRKVYSDLYVDYLKMFLLNVLATFVAFRFDVKRTLVEKLASLRVTSKPHSVSSDGYTVLILALFILRSTSATRTEPEDLEATITITEISRQAETDTTDILELPGYVHAGKTCPIYSSALPMVLVIAMPLKPRTSLLDCSVMVKIFIVLLRKVKLRLKGAHIKVCDATADCDECIVTISSTVEAVLLVQQRNSSSSTATVTAKGLSGRIRKLLLEAKDTKVSRINLTGLPGRSDAFELAANFCYGVNVEITISNVALLRCAARFMKMTEDISKKNLEIFTELINTIANNACQEQLTSGLSKLEYNFPPKPIQCVDSETPSDW</sequence>
<dbReference type="InterPro" id="IPR043454">
    <property type="entry name" value="NPH3/RPT2-like"/>
</dbReference>
<dbReference type="Gramene" id="PHT71143">
    <property type="protein sequence ID" value="PHT71143"/>
    <property type="gene ID" value="T459_26247"/>
</dbReference>
<protein>
    <recommendedName>
        <fullName evidence="4">BTB/POZ domain-containing protein</fullName>
    </recommendedName>
</protein>
<proteinExistence type="predicted"/>
<dbReference type="Proteomes" id="UP000222542">
    <property type="component" value="Unassembled WGS sequence"/>
</dbReference>
<comment type="caution">
    <text evidence="2">The sequence shown here is derived from an EMBL/GenBank/DDBJ whole genome shotgun (WGS) entry which is preliminary data.</text>
</comment>
<comment type="pathway">
    <text evidence="1">Protein modification; protein ubiquitination.</text>
</comment>
<dbReference type="SUPFAM" id="SSF54695">
    <property type="entry name" value="POZ domain"/>
    <property type="match status" value="1"/>
</dbReference>
<evidence type="ECO:0000313" key="2">
    <source>
        <dbReference type="EMBL" id="PHT71143.1"/>
    </source>
</evidence>
<gene>
    <name evidence="2" type="ORF">T459_26247</name>
</gene>
<dbReference type="AlphaFoldDB" id="A0A2G2YN03"/>
<dbReference type="EMBL" id="AYRZ02000010">
    <property type="protein sequence ID" value="PHT71143.1"/>
    <property type="molecule type" value="Genomic_DNA"/>
</dbReference>
<accession>A0A2G2YN03</accession>
<evidence type="ECO:0008006" key="4">
    <source>
        <dbReference type="Google" id="ProtNLM"/>
    </source>
</evidence>
<reference evidence="2 3" key="2">
    <citation type="journal article" date="2017" name="Genome Biol.">
        <title>New reference genome sequences of hot pepper reveal the massive evolution of plant disease-resistance genes by retroduplication.</title>
        <authorList>
            <person name="Kim S."/>
            <person name="Park J."/>
            <person name="Yeom S.I."/>
            <person name="Kim Y.M."/>
            <person name="Seo E."/>
            <person name="Kim K.T."/>
            <person name="Kim M.S."/>
            <person name="Lee J.M."/>
            <person name="Cheong K."/>
            <person name="Shin H.S."/>
            <person name="Kim S.B."/>
            <person name="Han K."/>
            <person name="Lee J."/>
            <person name="Park M."/>
            <person name="Lee H.A."/>
            <person name="Lee H.Y."/>
            <person name="Lee Y."/>
            <person name="Oh S."/>
            <person name="Lee J.H."/>
            <person name="Choi E."/>
            <person name="Choi E."/>
            <person name="Lee S.E."/>
            <person name="Jeon J."/>
            <person name="Kim H."/>
            <person name="Choi G."/>
            <person name="Song H."/>
            <person name="Lee J."/>
            <person name="Lee S.C."/>
            <person name="Kwon J.K."/>
            <person name="Lee H.Y."/>
            <person name="Koo N."/>
            <person name="Hong Y."/>
            <person name="Kim R.W."/>
            <person name="Kang W.H."/>
            <person name="Huh J.H."/>
            <person name="Kang B.C."/>
            <person name="Yang T.J."/>
            <person name="Lee Y.H."/>
            <person name="Bennetzen J.L."/>
            <person name="Choi D."/>
        </authorList>
    </citation>
    <scope>NUCLEOTIDE SEQUENCE [LARGE SCALE GENOMIC DNA]</scope>
    <source>
        <strain evidence="3">cv. CM334</strain>
    </source>
</reference>
<evidence type="ECO:0000313" key="3">
    <source>
        <dbReference type="Proteomes" id="UP000222542"/>
    </source>
</evidence>
<keyword evidence="3" id="KW-1185">Reference proteome</keyword>
<organism evidence="2 3">
    <name type="scientific">Capsicum annuum</name>
    <name type="common">Capsicum pepper</name>
    <dbReference type="NCBI Taxonomy" id="4072"/>
    <lineage>
        <taxon>Eukaryota</taxon>
        <taxon>Viridiplantae</taxon>
        <taxon>Streptophyta</taxon>
        <taxon>Embryophyta</taxon>
        <taxon>Tracheophyta</taxon>
        <taxon>Spermatophyta</taxon>
        <taxon>Magnoliopsida</taxon>
        <taxon>eudicotyledons</taxon>
        <taxon>Gunneridae</taxon>
        <taxon>Pentapetalae</taxon>
        <taxon>asterids</taxon>
        <taxon>lamiids</taxon>
        <taxon>Solanales</taxon>
        <taxon>Solanaceae</taxon>
        <taxon>Solanoideae</taxon>
        <taxon>Capsiceae</taxon>
        <taxon>Capsicum</taxon>
    </lineage>
</organism>
<evidence type="ECO:0000256" key="1">
    <source>
        <dbReference type="ARBA" id="ARBA00004906"/>
    </source>
</evidence>
<reference evidence="2 3" key="1">
    <citation type="journal article" date="2014" name="Nat. Genet.">
        <title>Genome sequence of the hot pepper provides insights into the evolution of pungency in Capsicum species.</title>
        <authorList>
            <person name="Kim S."/>
            <person name="Park M."/>
            <person name="Yeom S.I."/>
            <person name="Kim Y.M."/>
            <person name="Lee J.M."/>
            <person name="Lee H.A."/>
            <person name="Seo E."/>
            <person name="Choi J."/>
            <person name="Cheong K."/>
            <person name="Kim K.T."/>
            <person name="Jung K."/>
            <person name="Lee G.W."/>
            <person name="Oh S.K."/>
            <person name="Bae C."/>
            <person name="Kim S.B."/>
            <person name="Lee H.Y."/>
            <person name="Kim S.Y."/>
            <person name="Kim M.S."/>
            <person name="Kang B.C."/>
            <person name="Jo Y.D."/>
            <person name="Yang H.B."/>
            <person name="Jeong H.J."/>
            <person name="Kang W.H."/>
            <person name="Kwon J.K."/>
            <person name="Shin C."/>
            <person name="Lim J.Y."/>
            <person name="Park J.H."/>
            <person name="Huh J.H."/>
            <person name="Kim J.S."/>
            <person name="Kim B.D."/>
            <person name="Cohen O."/>
            <person name="Paran I."/>
            <person name="Suh M.C."/>
            <person name="Lee S.B."/>
            <person name="Kim Y.K."/>
            <person name="Shin Y."/>
            <person name="Noh S.J."/>
            <person name="Park J."/>
            <person name="Seo Y.S."/>
            <person name="Kwon S.Y."/>
            <person name="Kim H.A."/>
            <person name="Park J.M."/>
            <person name="Kim H.J."/>
            <person name="Choi S.B."/>
            <person name="Bosland P.W."/>
            <person name="Reeves G."/>
            <person name="Jo S.H."/>
            <person name="Lee B.W."/>
            <person name="Cho H.T."/>
            <person name="Choi H.S."/>
            <person name="Lee M.S."/>
            <person name="Yu Y."/>
            <person name="Do Choi Y."/>
            <person name="Park B.S."/>
            <person name="van Deynze A."/>
            <person name="Ashrafi H."/>
            <person name="Hill T."/>
            <person name="Kim W.T."/>
            <person name="Pai H.S."/>
            <person name="Ahn H.K."/>
            <person name="Yeam I."/>
            <person name="Giovannoni J.J."/>
            <person name="Rose J.K."/>
            <person name="Sorensen I."/>
            <person name="Lee S.J."/>
            <person name="Kim R.W."/>
            <person name="Choi I.Y."/>
            <person name="Choi B.S."/>
            <person name="Lim J.S."/>
            <person name="Lee Y.H."/>
            <person name="Choi D."/>
        </authorList>
    </citation>
    <scope>NUCLEOTIDE SEQUENCE [LARGE SCALE GENOMIC DNA]</scope>
    <source>
        <strain evidence="3">cv. CM334</strain>
    </source>
</reference>
<dbReference type="InterPro" id="IPR011333">
    <property type="entry name" value="SKP1/BTB/POZ_sf"/>
</dbReference>
<dbReference type="PANTHER" id="PTHR32370">
    <property type="entry name" value="OS12G0117600 PROTEIN"/>
    <property type="match status" value="1"/>
</dbReference>
<name>A0A2G2YN03_CAPAN</name>